<evidence type="ECO:0000256" key="6">
    <source>
        <dbReference type="RuleBase" id="RU000492"/>
    </source>
</evidence>
<dbReference type="Pfam" id="PF03880">
    <property type="entry name" value="DbpA"/>
    <property type="match status" value="1"/>
</dbReference>
<keyword evidence="3 6" id="KW-0347">Helicase</keyword>
<evidence type="ECO:0000256" key="5">
    <source>
        <dbReference type="ARBA" id="ARBA00038437"/>
    </source>
</evidence>
<keyword evidence="10" id="KW-1185">Reference proteome</keyword>
<dbReference type="GO" id="GO:0003676">
    <property type="term" value="F:nucleic acid binding"/>
    <property type="evidence" value="ECO:0007669"/>
    <property type="project" value="InterPro"/>
</dbReference>
<keyword evidence="1 6" id="KW-0547">Nucleotide-binding</keyword>
<dbReference type="InterPro" id="IPR000629">
    <property type="entry name" value="RNA-helicase_DEAD-box_CS"/>
</dbReference>
<dbReference type="NCBIfam" id="NF008744">
    <property type="entry name" value="PRK11776.1"/>
    <property type="match status" value="1"/>
</dbReference>
<dbReference type="OrthoDB" id="9808889at2"/>
<dbReference type="InterPro" id="IPR012677">
    <property type="entry name" value="Nucleotide-bd_a/b_plait_sf"/>
</dbReference>
<dbReference type="GO" id="GO:0005524">
    <property type="term" value="F:ATP binding"/>
    <property type="evidence" value="ECO:0007669"/>
    <property type="project" value="UniProtKB-KW"/>
</dbReference>
<dbReference type="Gene3D" id="3.40.50.300">
    <property type="entry name" value="P-loop containing nucleotide triphosphate hydrolases"/>
    <property type="match status" value="2"/>
</dbReference>
<evidence type="ECO:0000256" key="3">
    <source>
        <dbReference type="ARBA" id="ARBA00022806"/>
    </source>
</evidence>
<dbReference type="PROSITE" id="PS51192">
    <property type="entry name" value="HELICASE_ATP_BIND_1"/>
    <property type="match status" value="1"/>
</dbReference>
<dbReference type="SMART" id="SM00487">
    <property type="entry name" value="DEXDc"/>
    <property type="match status" value="1"/>
</dbReference>
<protein>
    <submittedName>
        <fullName evidence="9">ATP-dependent RNA helicase DbpA</fullName>
        <ecNumber evidence="9">3.6.4.13</ecNumber>
    </submittedName>
</protein>
<accession>A0A501WV59</accession>
<dbReference type="InterPro" id="IPR044742">
    <property type="entry name" value="DEAD/DEAH_RhlB"/>
</dbReference>
<evidence type="ECO:0000259" key="7">
    <source>
        <dbReference type="PROSITE" id="PS51192"/>
    </source>
</evidence>
<dbReference type="Proteomes" id="UP000315901">
    <property type="component" value="Unassembled WGS sequence"/>
</dbReference>
<dbReference type="AlphaFoldDB" id="A0A501WV59"/>
<dbReference type="RefSeq" id="WP_140588756.1">
    <property type="nucleotide sequence ID" value="NZ_VFRR01000016.1"/>
</dbReference>
<gene>
    <name evidence="9" type="primary">dbpA</name>
    <name evidence="9" type="ORF">FJM67_09500</name>
</gene>
<keyword evidence="2 6" id="KW-0378">Hydrolase</keyword>
<proteinExistence type="inferred from homology"/>
<feature type="domain" description="Helicase C-terminal" evidence="8">
    <location>
        <begin position="231"/>
        <end position="378"/>
    </location>
</feature>
<dbReference type="CDD" id="cd00268">
    <property type="entry name" value="DEADc"/>
    <property type="match status" value="1"/>
</dbReference>
<dbReference type="EC" id="3.6.4.13" evidence="9"/>
<dbReference type="InterPro" id="IPR005580">
    <property type="entry name" value="DbpA/CsdA_RNA-bd_dom"/>
</dbReference>
<organism evidence="9 10">
    <name type="scientific">Maribrevibacterium harenarium</name>
    <dbReference type="NCBI Taxonomy" id="2589817"/>
    <lineage>
        <taxon>Bacteria</taxon>
        <taxon>Pseudomonadati</taxon>
        <taxon>Pseudomonadota</taxon>
        <taxon>Gammaproteobacteria</taxon>
        <taxon>Oceanospirillales</taxon>
        <taxon>Oceanospirillaceae</taxon>
        <taxon>Maribrevibacterium</taxon>
    </lineage>
</organism>
<keyword evidence="4 6" id="KW-0067">ATP-binding</keyword>
<name>A0A501WV59_9GAMM</name>
<dbReference type="InterPro" id="IPR050079">
    <property type="entry name" value="DEAD_box_RNA_helicase"/>
</dbReference>
<evidence type="ECO:0000256" key="4">
    <source>
        <dbReference type="ARBA" id="ARBA00022840"/>
    </source>
</evidence>
<evidence type="ECO:0000313" key="9">
    <source>
        <dbReference type="EMBL" id="TPE51267.1"/>
    </source>
</evidence>
<dbReference type="PROSITE" id="PS00039">
    <property type="entry name" value="DEAD_ATP_HELICASE"/>
    <property type="match status" value="1"/>
</dbReference>
<dbReference type="Gene3D" id="3.30.70.330">
    <property type="match status" value="1"/>
</dbReference>
<dbReference type="Pfam" id="PF00270">
    <property type="entry name" value="DEAD"/>
    <property type="match status" value="1"/>
</dbReference>
<dbReference type="PROSITE" id="PS51194">
    <property type="entry name" value="HELICASE_CTER"/>
    <property type="match status" value="1"/>
</dbReference>
<dbReference type="SMART" id="SM00490">
    <property type="entry name" value="HELICc"/>
    <property type="match status" value="1"/>
</dbReference>
<dbReference type="InterPro" id="IPR011545">
    <property type="entry name" value="DEAD/DEAH_box_helicase_dom"/>
</dbReference>
<comment type="caution">
    <text evidence="9">The sequence shown here is derived from an EMBL/GenBank/DDBJ whole genome shotgun (WGS) entry which is preliminary data.</text>
</comment>
<dbReference type="PANTHER" id="PTHR47959">
    <property type="entry name" value="ATP-DEPENDENT RNA HELICASE RHLE-RELATED"/>
    <property type="match status" value="1"/>
</dbReference>
<dbReference type="GO" id="GO:0005829">
    <property type="term" value="C:cytosol"/>
    <property type="evidence" value="ECO:0007669"/>
    <property type="project" value="TreeGrafter"/>
</dbReference>
<dbReference type="CDD" id="cd18787">
    <property type="entry name" value="SF2_C_DEAD"/>
    <property type="match status" value="1"/>
</dbReference>
<dbReference type="SUPFAM" id="SSF52540">
    <property type="entry name" value="P-loop containing nucleoside triphosphate hydrolases"/>
    <property type="match status" value="1"/>
</dbReference>
<evidence type="ECO:0000259" key="8">
    <source>
        <dbReference type="PROSITE" id="PS51194"/>
    </source>
</evidence>
<evidence type="ECO:0000256" key="1">
    <source>
        <dbReference type="ARBA" id="ARBA00022741"/>
    </source>
</evidence>
<sequence>MSLSADPIYQSLINPLQRILDDFGFTAFTPVQQQSLPLLLKNRDVIAQAQTGSGKTLAFALGLLTRIDTQQRHTQALVLCPTRELADQVAKEIRKLARYIDNLKVLTLCGGMPFGPQLASLEHGAHVVVGTPGRIMEHLRKGTLQTDRLSVLVLDEADRMLDMGFVDSIRDVVALTPKTRQTLLFSATYEDNVAELREEFQRDAEFIEIAKVAELQPDIQQYFLSTNPENKFQQLLDTLSHFEPQQAIVFCHTKADTQDTADLLQAHNLSALALHGDLDQKQRDQVFVRFANKSCCILVATDVAARGIDVKDLDMVISYDTSRDVDVHTHRVGRTGRAGAKGIAVNFVSEKEAYKVEAISTRFNTEPEWLTLKPNPSAQIFAPMVTIAFDAGRKNKLRAGDILGTLTAGIGLEKAQVGKIDIFDFHAYVAIERDVAKSTLKALQQRKIKGRVIKSRILR</sequence>
<dbReference type="InterPro" id="IPR027417">
    <property type="entry name" value="P-loop_NTPase"/>
</dbReference>
<evidence type="ECO:0000313" key="10">
    <source>
        <dbReference type="Proteomes" id="UP000315901"/>
    </source>
</evidence>
<dbReference type="InterPro" id="IPR014001">
    <property type="entry name" value="Helicase_ATP-bd"/>
</dbReference>
<comment type="similarity">
    <text evidence="5 6">Belongs to the DEAD box helicase family.</text>
</comment>
<dbReference type="Pfam" id="PF00271">
    <property type="entry name" value="Helicase_C"/>
    <property type="match status" value="1"/>
</dbReference>
<evidence type="ECO:0000256" key="2">
    <source>
        <dbReference type="ARBA" id="ARBA00022801"/>
    </source>
</evidence>
<dbReference type="GO" id="GO:0016787">
    <property type="term" value="F:hydrolase activity"/>
    <property type="evidence" value="ECO:0007669"/>
    <property type="project" value="UniProtKB-KW"/>
</dbReference>
<reference evidence="9 10" key="1">
    <citation type="submission" date="2019-06" db="EMBL/GenBank/DDBJ databases">
        <title>A novel bacterium of genus Marinomonas, isolated from coastal sand.</title>
        <authorList>
            <person name="Huang H."/>
            <person name="Mo K."/>
            <person name="Hu Y."/>
        </authorList>
    </citation>
    <scope>NUCLEOTIDE SEQUENCE [LARGE SCALE GENOMIC DNA]</scope>
    <source>
        <strain evidence="9 10">HB171799</strain>
    </source>
</reference>
<dbReference type="PANTHER" id="PTHR47959:SF1">
    <property type="entry name" value="ATP-DEPENDENT RNA HELICASE DBPA"/>
    <property type="match status" value="1"/>
</dbReference>
<dbReference type="GO" id="GO:0003724">
    <property type="term" value="F:RNA helicase activity"/>
    <property type="evidence" value="ECO:0007669"/>
    <property type="project" value="UniProtKB-EC"/>
</dbReference>
<dbReference type="EMBL" id="VFRR01000016">
    <property type="protein sequence ID" value="TPE51267.1"/>
    <property type="molecule type" value="Genomic_DNA"/>
</dbReference>
<dbReference type="InterPro" id="IPR001650">
    <property type="entry name" value="Helicase_C-like"/>
</dbReference>
<feature type="domain" description="Helicase ATP-binding" evidence="7">
    <location>
        <begin position="36"/>
        <end position="207"/>
    </location>
</feature>